<dbReference type="EMBL" id="KN612562">
    <property type="protein sequence ID" value="KHJ75624.1"/>
    <property type="molecule type" value="Genomic_DNA"/>
</dbReference>
<evidence type="ECO:0000313" key="3">
    <source>
        <dbReference type="Proteomes" id="UP000053660"/>
    </source>
</evidence>
<reference evidence="2 3" key="1">
    <citation type="submission" date="2014-03" db="EMBL/GenBank/DDBJ databases">
        <title>Draft genome of the hookworm Oesophagostomum dentatum.</title>
        <authorList>
            <person name="Mitreva M."/>
        </authorList>
    </citation>
    <scope>NUCLEOTIDE SEQUENCE [LARGE SCALE GENOMIC DNA]</scope>
    <source>
        <strain evidence="2 3">OD-Hann</strain>
    </source>
</reference>
<name>A0A0B1RSL4_OESDE</name>
<feature type="region of interest" description="Disordered" evidence="1">
    <location>
        <begin position="97"/>
        <end position="119"/>
    </location>
</feature>
<protein>
    <submittedName>
        <fullName evidence="2">Uncharacterized protein</fullName>
    </submittedName>
</protein>
<evidence type="ECO:0000256" key="1">
    <source>
        <dbReference type="SAM" id="MobiDB-lite"/>
    </source>
</evidence>
<dbReference type="Proteomes" id="UP000053660">
    <property type="component" value="Unassembled WGS sequence"/>
</dbReference>
<dbReference type="AlphaFoldDB" id="A0A0B1RSL4"/>
<accession>A0A0B1RSL4</accession>
<gene>
    <name evidence="2" type="ORF">OESDEN_24760</name>
</gene>
<sequence length="178" mass="19972">MLKHLKKAIQRRSTKIHAKISEEIAKLIEEKLNPRLQELKRKAATKGISHCDAEFKVQDKILRAVCKPKNTKAKIPSLNKMDKMLCIDATLVKSKKRGSSQKKSAESSTLKKNSTKNDEIVIPMPTERELKQSRHLTVTCLASLTKCEGSNCNYCVDIDVGVSSTGSKENFRNCSPKF</sequence>
<proteinExistence type="predicted"/>
<evidence type="ECO:0000313" key="2">
    <source>
        <dbReference type="EMBL" id="KHJ75624.1"/>
    </source>
</evidence>
<keyword evidence="3" id="KW-1185">Reference proteome</keyword>
<organism evidence="2 3">
    <name type="scientific">Oesophagostomum dentatum</name>
    <name type="common">Nodular worm</name>
    <dbReference type="NCBI Taxonomy" id="61180"/>
    <lineage>
        <taxon>Eukaryota</taxon>
        <taxon>Metazoa</taxon>
        <taxon>Ecdysozoa</taxon>
        <taxon>Nematoda</taxon>
        <taxon>Chromadorea</taxon>
        <taxon>Rhabditida</taxon>
        <taxon>Rhabditina</taxon>
        <taxon>Rhabditomorpha</taxon>
        <taxon>Strongyloidea</taxon>
        <taxon>Strongylidae</taxon>
        <taxon>Oesophagostomum</taxon>
    </lineage>
</organism>